<dbReference type="InterPro" id="IPR000644">
    <property type="entry name" value="CBS_dom"/>
</dbReference>
<dbReference type="CDD" id="cd05014">
    <property type="entry name" value="SIS_Kpsf"/>
    <property type="match status" value="1"/>
</dbReference>
<evidence type="ECO:0000256" key="4">
    <source>
        <dbReference type="PIRNR" id="PIRNR004692"/>
    </source>
</evidence>
<evidence type="ECO:0000256" key="2">
    <source>
        <dbReference type="ARBA" id="ARBA00022737"/>
    </source>
</evidence>
<evidence type="ECO:0000256" key="5">
    <source>
        <dbReference type="PIRSR" id="PIRSR004692-2"/>
    </source>
</evidence>
<dbReference type="GO" id="GO:0097367">
    <property type="term" value="F:carbohydrate derivative binding"/>
    <property type="evidence" value="ECO:0007669"/>
    <property type="project" value="InterPro"/>
</dbReference>
<feature type="site" description="Catalytically relevant" evidence="6">
    <location>
        <position position="111"/>
    </location>
</feature>
<dbReference type="GO" id="GO:0046872">
    <property type="term" value="F:metal ion binding"/>
    <property type="evidence" value="ECO:0007669"/>
    <property type="project" value="UniProtKB-KW"/>
</dbReference>
<dbReference type="InterPro" id="IPR004800">
    <property type="entry name" value="KdsD/KpsF-type"/>
</dbReference>
<evidence type="ECO:0000256" key="1">
    <source>
        <dbReference type="ARBA" id="ARBA00008165"/>
    </source>
</evidence>
<gene>
    <name evidence="10" type="ORF">CWD77_11725</name>
</gene>
<keyword evidence="11" id="KW-1185">Reference proteome</keyword>
<dbReference type="Proteomes" id="UP000233398">
    <property type="component" value="Unassembled WGS sequence"/>
</dbReference>
<dbReference type="OrthoDB" id="9762536at2"/>
<dbReference type="PROSITE" id="PS51371">
    <property type="entry name" value="CBS"/>
    <property type="match status" value="2"/>
</dbReference>
<dbReference type="EMBL" id="PISP01000003">
    <property type="protein sequence ID" value="PKD43277.1"/>
    <property type="molecule type" value="Genomic_DNA"/>
</dbReference>
<feature type="site" description="Catalytically relevant" evidence="6">
    <location>
        <position position="152"/>
    </location>
</feature>
<dbReference type="SUPFAM" id="SSF53697">
    <property type="entry name" value="SIS domain"/>
    <property type="match status" value="1"/>
</dbReference>
<sequence>MQKSNTNNIQDMKVSAINTLTIEADAITSLIDRLDQSFNDAVSFIFQSKGRLIITGMGKSGVIGMKLTATFSSTGTPSFFLHPAEAIHGDLGMLQPDDVVLALSYSGETDELLKIVPFLKDYSSGLVAMTGNANSTLARAANLHIDVKVAKEACPNNLAPTASTTATLAMGDALAIAVMELRNFKPEQFARYHPGGSLGRKLLTKVADIMHSKNLPIVSADTPIKEVVQAMSNGRMGLVIVRQNGSSPTGIITDGDLRRAMENKEDRFFRLKAENIMTSNAKTIKPDIKLSEAEQMMNELKISALIVQDNNEIHGVVQIFDIQ</sequence>
<evidence type="ECO:0000313" key="10">
    <source>
        <dbReference type="EMBL" id="PKD43277.1"/>
    </source>
</evidence>
<evidence type="ECO:0000256" key="3">
    <source>
        <dbReference type="ARBA" id="ARBA00023122"/>
    </source>
</evidence>
<keyword evidence="2" id="KW-0677">Repeat</keyword>
<accession>A0A2N0VGG3</accession>
<dbReference type="SMART" id="SM00116">
    <property type="entry name" value="CBS"/>
    <property type="match status" value="2"/>
</dbReference>
<dbReference type="InterPro" id="IPR050986">
    <property type="entry name" value="GutQ/KpsF_isomerases"/>
</dbReference>
<evidence type="ECO:0000256" key="6">
    <source>
        <dbReference type="PIRSR" id="PIRSR004692-3"/>
    </source>
</evidence>
<feature type="site" description="Catalytically relevant" evidence="6">
    <location>
        <position position="59"/>
    </location>
</feature>
<evidence type="ECO:0000259" key="8">
    <source>
        <dbReference type="PROSITE" id="PS51371"/>
    </source>
</evidence>
<dbReference type="InterPro" id="IPR001347">
    <property type="entry name" value="SIS_dom"/>
</dbReference>
<keyword evidence="5" id="KW-0479">Metal-binding</keyword>
<dbReference type="NCBIfam" id="TIGR00393">
    <property type="entry name" value="kpsF"/>
    <property type="match status" value="1"/>
</dbReference>
<dbReference type="CDD" id="cd04604">
    <property type="entry name" value="CBS_pair_SIS_assoc"/>
    <property type="match status" value="1"/>
</dbReference>
<dbReference type="Pfam" id="PF01380">
    <property type="entry name" value="SIS"/>
    <property type="match status" value="1"/>
</dbReference>
<keyword evidence="3 7" id="KW-0129">CBS domain</keyword>
<dbReference type="InterPro" id="IPR046348">
    <property type="entry name" value="SIS_dom_sf"/>
</dbReference>
<dbReference type="PIRSF" id="PIRSF004692">
    <property type="entry name" value="KdsD_KpsF"/>
    <property type="match status" value="1"/>
</dbReference>
<dbReference type="Gene3D" id="3.40.50.10490">
    <property type="entry name" value="Glucose-6-phosphate isomerase like protein, domain 1"/>
    <property type="match status" value="1"/>
</dbReference>
<dbReference type="GO" id="GO:0019146">
    <property type="term" value="F:arabinose-5-phosphate isomerase activity"/>
    <property type="evidence" value="ECO:0007669"/>
    <property type="project" value="UniProtKB-ARBA"/>
</dbReference>
<reference evidence="10 11" key="1">
    <citation type="submission" date="2017-11" db="EMBL/GenBank/DDBJ databases">
        <title>Rhodohalobacter 15182 sp. nov., isolated from a salt lake.</title>
        <authorList>
            <person name="Han S."/>
        </authorList>
    </citation>
    <scope>NUCLEOTIDE SEQUENCE [LARGE SCALE GENOMIC DNA]</scope>
    <source>
        <strain evidence="10 11">15182</strain>
    </source>
</reference>
<feature type="binding site" evidence="5">
    <location>
        <position position="82"/>
    </location>
    <ligand>
        <name>Zn(2+)</name>
        <dbReference type="ChEBI" id="CHEBI:29105"/>
    </ligand>
</feature>
<evidence type="ECO:0000259" key="9">
    <source>
        <dbReference type="PROSITE" id="PS51464"/>
    </source>
</evidence>
<dbReference type="InterPro" id="IPR046342">
    <property type="entry name" value="CBS_dom_sf"/>
</dbReference>
<dbReference type="PANTHER" id="PTHR42745:SF1">
    <property type="entry name" value="ARABINOSE 5-PHOSPHATE ISOMERASE KDSD"/>
    <property type="match status" value="1"/>
</dbReference>
<evidence type="ECO:0000256" key="7">
    <source>
        <dbReference type="PROSITE-ProRule" id="PRU00703"/>
    </source>
</evidence>
<dbReference type="GO" id="GO:0005975">
    <property type="term" value="P:carbohydrate metabolic process"/>
    <property type="evidence" value="ECO:0007669"/>
    <property type="project" value="InterPro"/>
</dbReference>
<dbReference type="Pfam" id="PF00571">
    <property type="entry name" value="CBS"/>
    <property type="match status" value="2"/>
</dbReference>
<feature type="domain" description="SIS" evidence="9">
    <location>
        <begin position="41"/>
        <end position="184"/>
    </location>
</feature>
<dbReference type="InterPro" id="IPR035474">
    <property type="entry name" value="SIS_Kpsf"/>
</dbReference>
<evidence type="ECO:0000313" key="11">
    <source>
        <dbReference type="Proteomes" id="UP000233398"/>
    </source>
</evidence>
<keyword evidence="10" id="KW-0413">Isomerase</keyword>
<proteinExistence type="inferred from homology"/>
<organism evidence="10 11">
    <name type="scientific">Rhodohalobacter barkolensis</name>
    <dbReference type="NCBI Taxonomy" id="2053187"/>
    <lineage>
        <taxon>Bacteria</taxon>
        <taxon>Pseudomonadati</taxon>
        <taxon>Balneolota</taxon>
        <taxon>Balneolia</taxon>
        <taxon>Balneolales</taxon>
        <taxon>Balneolaceae</taxon>
        <taxon>Rhodohalobacter</taxon>
    </lineage>
</organism>
<dbReference type="PROSITE" id="PS51464">
    <property type="entry name" value="SIS"/>
    <property type="match status" value="1"/>
</dbReference>
<comment type="caution">
    <text evidence="10">The sequence shown here is derived from an EMBL/GenBank/DDBJ whole genome shotgun (WGS) entry which is preliminary data.</text>
</comment>
<protein>
    <submittedName>
        <fullName evidence="10">KpsF/GutQ family sugar-phosphate isomerase</fullName>
    </submittedName>
</protein>
<comment type="similarity">
    <text evidence="1 4">Belongs to the SIS family. GutQ/KpsF subfamily.</text>
</comment>
<feature type="domain" description="CBS" evidence="8">
    <location>
        <begin position="277"/>
        <end position="323"/>
    </location>
</feature>
<feature type="site" description="Catalytically relevant" evidence="6">
    <location>
        <position position="193"/>
    </location>
</feature>
<feature type="domain" description="CBS" evidence="8">
    <location>
        <begin position="210"/>
        <end position="267"/>
    </location>
</feature>
<keyword evidence="5" id="KW-0862">Zinc</keyword>
<dbReference type="PANTHER" id="PTHR42745">
    <property type="match status" value="1"/>
</dbReference>
<dbReference type="FunFam" id="3.40.50.10490:FF:000011">
    <property type="entry name" value="Arabinose 5-phosphate isomerase"/>
    <property type="match status" value="1"/>
</dbReference>
<dbReference type="AlphaFoldDB" id="A0A2N0VGG3"/>
<name>A0A2N0VGG3_9BACT</name>
<dbReference type="SUPFAM" id="SSF54631">
    <property type="entry name" value="CBS-domain pair"/>
    <property type="match status" value="1"/>
</dbReference>
<dbReference type="GO" id="GO:1901135">
    <property type="term" value="P:carbohydrate derivative metabolic process"/>
    <property type="evidence" value="ECO:0007669"/>
    <property type="project" value="InterPro"/>
</dbReference>
<dbReference type="Gene3D" id="3.10.580.10">
    <property type="entry name" value="CBS-domain"/>
    <property type="match status" value="1"/>
</dbReference>